<sequence length="81" mass="9424">MAKSGGSDKLELFCLLAWALWSARNLARLIRIKNVILPQLCLVDGVLQLLMWPKSMYMELFWGRMVMVAVLLFRKWLKLGQ</sequence>
<organism evidence="2 3">
    <name type="scientific">Ricinus communis</name>
    <name type="common">Castor bean</name>
    <dbReference type="NCBI Taxonomy" id="3988"/>
    <lineage>
        <taxon>Eukaryota</taxon>
        <taxon>Viridiplantae</taxon>
        <taxon>Streptophyta</taxon>
        <taxon>Embryophyta</taxon>
        <taxon>Tracheophyta</taxon>
        <taxon>Spermatophyta</taxon>
        <taxon>Magnoliopsida</taxon>
        <taxon>eudicotyledons</taxon>
        <taxon>Gunneridae</taxon>
        <taxon>Pentapetalae</taxon>
        <taxon>rosids</taxon>
        <taxon>fabids</taxon>
        <taxon>Malpighiales</taxon>
        <taxon>Euphorbiaceae</taxon>
        <taxon>Acalyphoideae</taxon>
        <taxon>Acalypheae</taxon>
        <taxon>Ricinus</taxon>
    </lineage>
</organism>
<keyword evidence="1" id="KW-0812">Transmembrane</keyword>
<evidence type="ECO:0000313" key="3">
    <source>
        <dbReference type="Proteomes" id="UP000008311"/>
    </source>
</evidence>
<dbReference type="Proteomes" id="UP000008311">
    <property type="component" value="Unassembled WGS sequence"/>
</dbReference>
<dbReference type="InParanoid" id="B9RWW1"/>
<evidence type="ECO:0000256" key="1">
    <source>
        <dbReference type="SAM" id="Phobius"/>
    </source>
</evidence>
<feature type="transmembrane region" description="Helical" evidence="1">
    <location>
        <begin position="56"/>
        <end position="73"/>
    </location>
</feature>
<protein>
    <submittedName>
        <fullName evidence="2">Uncharacterized protein</fullName>
    </submittedName>
</protein>
<evidence type="ECO:0000313" key="2">
    <source>
        <dbReference type="EMBL" id="EEF44116.1"/>
    </source>
</evidence>
<keyword evidence="1" id="KW-0472">Membrane</keyword>
<accession>B9RWW1</accession>
<gene>
    <name evidence="2" type="ORF">RCOM_1703300</name>
</gene>
<dbReference type="EMBL" id="EQ973825">
    <property type="protein sequence ID" value="EEF44116.1"/>
    <property type="molecule type" value="Genomic_DNA"/>
</dbReference>
<reference evidence="3" key="1">
    <citation type="journal article" date="2010" name="Nat. Biotechnol.">
        <title>Draft genome sequence of the oilseed species Ricinus communis.</title>
        <authorList>
            <person name="Chan A.P."/>
            <person name="Crabtree J."/>
            <person name="Zhao Q."/>
            <person name="Lorenzi H."/>
            <person name="Orvis J."/>
            <person name="Puiu D."/>
            <person name="Melake-Berhan A."/>
            <person name="Jones K.M."/>
            <person name="Redman J."/>
            <person name="Chen G."/>
            <person name="Cahoon E.B."/>
            <person name="Gedil M."/>
            <person name="Stanke M."/>
            <person name="Haas B.J."/>
            <person name="Wortman J.R."/>
            <person name="Fraser-Liggett C.M."/>
            <person name="Ravel J."/>
            <person name="Rabinowicz P.D."/>
        </authorList>
    </citation>
    <scope>NUCLEOTIDE SEQUENCE [LARGE SCALE GENOMIC DNA]</scope>
    <source>
        <strain evidence="3">cv. Hale</strain>
    </source>
</reference>
<keyword evidence="1" id="KW-1133">Transmembrane helix</keyword>
<keyword evidence="3" id="KW-1185">Reference proteome</keyword>
<dbReference type="AlphaFoldDB" id="B9RWW1"/>
<name>B9RWW1_RICCO</name>
<proteinExistence type="predicted"/>